<dbReference type="EMBL" id="CM056790">
    <property type="protein sequence ID" value="KAJ8723585.1"/>
    <property type="molecule type" value="Genomic_DNA"/>
</dbReference>
<comment type="caution">
    <text evidence="1">The sequence shown here is derived from an EMBL/GenBank/DDBJ whole genome shotgun (WGS) entry which is preliminary data.</text>
</comment>
<dbReference type="Proteomes" id="UP001231649">
    <property type="component" value="Chromosome 14"/>
</dbReference>
<sequence length="551" mass="59136">MDADCIGDHRDHFLSRREKRWSMNSQRLEEIVALLMTPISSDARRHFDTDLAALLEEYLTEAGLHALDAGEEADAADVVAPNYSELALLLQQSAAIYGRKVDFLYQNVIDVSEALHANSLYEDEVEPVAIEEDGSGGSDSPPASRSGARAAPRGAQFARTGSQRGRLAAREAGAPRPHPTLPRVFMELEPRLLTDASRALRDYDGEIIGLLDDFQASLELSHSRMLVEDDSASPLNNEQPLLRPISLVELQQAIEAAAPPLLEPLSPASSLASAGSPLRASTPLPSAAPPTPPEPAAPPDAAADTPPPARRERKRRHSAANIEDFREIRFRYVITEEVRQKLAEEREFDIPGIWVNKRVTIRKGDILCSRWQLREQESPRASSPADSGVEAGAFRGWSAAEAGHAAALVKGGRASADSSDDGFFELSSVGDASDARAPELLAWQHAVLARAAAAERRGLDVRALGGAVLRALPPPPGPPLHADELLRRTAHTDAEVSHVLLSTLFLANAGNVAIVPGAPLSVNSFSLQLLRSELPAAAAPDDPFLPEGSAP</sequence>
<name>A0ACC2QRX1_9NEOP</name>
<gene>
    <name evidence="1" type="ORF">PYW08_003497</name>
</gene>
<organism evidence="1 2">
    <name type="scientific">Mythimna loreyi</name>
    <dbReference type="NCBI Taxonomy" id="667449"/>
    <lineage>
        <taxon>Eukaryota</taxon>
        <taxon>Metazoa</taxon>
        <taxon>Ecdysozoa</taxon>
        <taxon>Arthropoda</taxon>
        <taxon>Hexapoda</taxon>
        <taxon>Insecta</taxon>
        <taxon>Pterygota</taxon>
        <taxon>Neoptera</taxon>
        <taxon>Endopterygota</taxon>
        <taxon>Lepidoptera</taxon>
        <taxon>Glossata</taxon>
        <taxon>Ditrysia</taxon>
        <taxon>Noctuoidea</taxon>
        <taxon>Noctuidae</taxon>
        <taxon>Noctuinae</taxon>
        <taxon>Hadenini</taxon>
        <taxon>Mythimna</taxon>
    </lineage>
</organism>
<accession>A0ACC2QRX1</accession>
<proteinExistence type="predicted"/>
<protein>
    <submittedName>
        <fullName evidence="1">Uncharacterized protein</fullName>
    </submittedName>
</protein>
<reference evidence="1" key="1">
    <citation type="submission" date="2023-03" db="EMBL/GenBank/DDBJ databases">
        <title>Chromosome-level genomes of two armyworms, Mythimna separata and Mythimna loreyi, provide insights into the biosynthesis and reception of sex pheromones.</title>
        <authorList>
            <person name="Zhao H."/>
        </authorList>
    </citation>
    <scope>NUCLEOTIDE SEQUENCE</scope>
    <source>
        <strain evidence="1">BeijingLab</strain>
    </source>
</reference>
<evidence type="ECO:0000313" key="2">
    <source>
        <dbReference type="Proteomes" id="UP001231649"/>
    </source>
</evidence>
<keyword evidence="2" id="KW-1185">Reference proteome</keyword>
<evidence type="ECO:0000313" key="1">
    <source>
        <dbReference type="EMBL" id="KAJ8723585.1"/>
    </source>
</evidence>